<keyword evidence="9" id="KW-0411">Iron-sulfur</keyword>
<name>A0A0D8JEV5_9BACT</name>
<proteinExistence type="inferred from homology"/>
<dbReference type="GO" id="GO:0046872">
    <property type="term" value="F:metal ion binding"/>
    <property type="evidence" value="ECO:0007669"/>
    <property type="project" value="UniProtKB-KW"/>
</dbReference>
<evidence type="ECO:0000256" key="3">
    <source>
        <dbReference type="ARBA" id="ARBA00008703"/>
    </source>
</evidence>
<evidence type="ECO:0000256" key="2">
    <source>
        <dbReference type="ARBA" id="ARBA00001966"/>
    </source>
</evidence>
<dbReference type="GO" id="GO:0003824">
    <property type="term" value="F:catalytic activity"/>
    <property type="evidence" value="ECO:0007669"/>
    <property type="project" value="InterPro"/>
</dbReference>
<reference evidence="10 11" key="1">
    <citation type="submission" date="2014-09" db="EMBL/GenBank/DDBJ databases">
        <title>Draft Genome Sequence of Draconibacterium sp. JN14CK-3.</title>
        <authorList>
            <person name="Dong C."/>
            <person name="Lai Q."/>
            <person name="Shao Z."/>
        </authorList>
    </citation>
    <scope>NUCLEOTIDE SEQUENCE [LARGE SCALE GENOMIC DNA]</scope>
    <source>
        <strain evidence="10 11">JN14CK-3</strain>
    </source>
</reference>
<dbReference type="STRING" id="1544798.LH29_08740"/>
<dbReference type="PANTHER" id="PTHR30538:SF0">
    <property type="entry name" value="L-LYSINE 2,3-AMINOMUTASE AQ_1632-RELATED"/>
    <property type="match status" value="1"/>
</dbReference>
<keyword evidence="11" id="KW-1185">Reference proteome</keyword>
<protein>
    <recommendedName>
        <fullName evidence="12">Radical SAM core domain-containing protein</fullName>
    </recommendedName>
</protein>
<dbReference type="InterPro" id="IPR007197">
    <property type="entry name" value="rSAM"/>
</dbReference>
<comment type="similarity">
    <text evidence="3">Belongs to the radical SAM superfamily. KamA family.</text>
</comment>
<dbReference type="PANTHER" id="PTHR30538">
    <property type="entry name" value="LYSINE 2,3-AMINOMUTASE-RELATED"/>
    <property type="match status" value="1"/>
</dbReference>
<comment type="caution">
    <text evidence="10">The sequence shown here is derived from an EMBL/GenBank/DDBJ whole genome shotgun (WGS) entry which is preliminary data.</text>
</comment>
<dbReference type="AlphaFoldDB" id="A0A0D8JEV5"/>
<comment type="cofactor">
    <cofactor evidence="2">
        <name>[4Fe-4S] cluster</name>
        <dbReference type="ChEBI" id="CHEBI:49883"/>
    </cofactor>
</comment>
<evidence type="ECO:0000256" key="9">
    <source>
        <dbReference type="ARBA" id="ARBA00023014"/>
    </source>
</evidence>
<evidence type="ECO:0000313" key="10">
    <source>
        <dbReference type="EMBL" id="KJF45432.1"/>
    </source>
</evidence>
<evidence type="ECO:0000313" key="11">
    <source>
        <dbReference type="Proteomes" id="UP000032544"/>
    </source>
</evidence>
<dbReference type="InterPro" id="IPR058240">
    <property type="entry name" value="rSAM_sf"/>
</dbReference>
<evidence type="ECO:0000256" key="7">
    <source>
        <dbReference type="ARBA" id="ARBA00022898"/>
    </source>
</evidence>
<evidence type="ECO:0000256" key="1">
    <source>
        <dbReference type="ARBA" id="ARBA00001933"/>
    </source>
</evidence>
<sequence length="526" mass="61344">MSKEMISTKESLNIAEMMRAYDFTPETIQTINNEKLLPAGLVRRLQKCYPQYSQFSKQKDPLFKGKTHYSGLNGFREILQVLKANGVELDNIKEREFFLEVYRFMATKHILNTIDWSNYKNDPNYYLVFPQPDMINKADVQRYLDADSDEERRKVVEAYQLKTNPHDGKQKLNKPFFYNEEGQIEILEGSQHKYPPIKLILDAGTQNCFAFCTYCFRHAQVRGDEDMFVQHDINQVHKYLKKHKEVTDILITGGDAGYISYRRLKEYLIPILEDDELLHIRTLRIGSRAITFHPEHLLTDQFKEILELLRMTVENGIQVVWMSHTSTPREILNPGAIAAIQRLKKYGIKVKSQSPIMNTISLYKDENGKVDVNRSAQNWIDLGNILAMVGIGFHSMYCARPTGEHHHFTAPLADITKVFNKVYRSLASINRPSRYITMTSSAGKTSLMGTTEIDGEKVFVLKFNEARNMEWMDRVYFAEYDEQENTIEKLKPYKTDKYFYEEELEEIEGRLEEALKKESLKMANHD</sequence>
<keyword evidence="4" id="KW-0004">4Fe-4S</keyword>
<dbReference type="GO" id="GO:0051539">
    <property type="term" value="F:4 iron, 4 sulfur cluster binding"/>
    <property type="evidence" value="ECO:0007669"/>
    <property type="project" value="UniProtKB-KW"/>
</dbReference>
<dbReference type="InterPro" id="IPR003739">
    <property type="entry name" value="Lys_aminomutase/Glu_NH3_mut"/>
</dbReference>
<comment type="cofactor">
    <cofactor evidence="1">
        <name>pyridoxal 5'-phosphate</name>
        <dbReference type="ChEBI" id="CHEBI:597326"/>
    </cofactor>
</comment>
<evidence type="ECO:0000256" key="8">
    <source>
        <dbReference type="ARBA" id="ARBA00023004"/>
    </source>
</evidence>
<gene>
    <name evidence="10" type="ORF">LH29_08740</name>
</gene>
<evidence type="ECO:0008006" key="12">
    <source>
        <dbReference type="Google" id="ProtNLM"/>
    </source>
</evidence>
<keyword evidence="6" id="KW-0479">Metal-binding</keyword>
<keyword evidence="5" id="KW-0949">S-adenosyl-L-methionine</keyword>
<evidence type="ECO:0000256" key="6">
    <source>
        <dbReference type="ARBA" id="ARBA00022723"/>
    </source>
</evidence>
<keyword evidence="7" id="KW-0663">Pyridoxal phosphate</keyword>
<dbReference type="Proteomes" id="UP000032544">
    <property type="component" value="Unassembled WGS sequence"/>
</dbReference>
<dbReference type="InterPro" id="IPR013785">
    <property type="entry name" value="Aldolase_TIM"/>
</dbReference>
<dbReference type="Gene3D" id="3.20.20.70">
    <property type="entry name" value="Aldolase class I"/>
    <property type="match status" value="1"/>
</dbReference>
<accession>A0A0D8JEV5</accession>
<organism evidence="10 11">
    <name type="scientific">Draconibacterium sediminis</name>
    <dbReference type="NCBI Taxonomy" id="1544798"/>
    <lineage>
        <taxon>Bacteria</taxon>
        <taxon>Pseudomonadati</taxon>
        <taxon>Bacteroidota</taxon>
        <taxon>Bacteroidia</taxon>
        <taxon>Marinilabiliales</taxon>
        <taxon>Prolixibacteraceae</taxon>
        <taxon>Draconibacterium</taxon>
    </lineage>
</organism>
<evidence type="ECO:0000256" key="4">
    <source>
        <dbReference type="ARBA" id="ARBA00022485"/>
    </source>
</evidence>
<dbReference type="EMBL" id="JRHC01000001">
    <property type="protein sequence ID" value="KJF45432.1"/>
    <property type="molecule type" value="Genomic_DNA"/>
</dbReference>
<dbReference type="SUPFAM" id="SSF102114">
    <property type="entry name" value="Radical SAM enzymes"/>
    <property type="match status" value="1"/>
</dbReference>
<keyword evidence="8" id="KW-0408">Iron</keyword>
<dbReference type="PATRIC" id="fig|1544798.3.peg.1757"/>
<dbReference type="SFLD" id="SFLDS00029">
    <property type="entry name" value="Radical_SAM"/>
    <property type="match status" value="1"/>
</dbReference>
<evidence type="ECO:0000256" key="5">
    <source>
        <dbReference type="ARBA" id="ARBA00022691"/>
    </source>
</evidence>
<dbReference type="CDD" id="cd01335">
    <property type="entry name" value="Radical_SAM"/>
    <property type="match status" value="1"/>
</dbReference>